<dbReference type="SUPFAM" id="SSF48208">
    <property type="entry name" value="Six-hairpin glycosidases"/>
    <property type="match status" value="1"/>
</dbReference>
<sequence length="761" mass="88498">MKKISILFVFITLQTIPSNAQHISDYHVIWDSPSNNSSESMPCGGGDIGLNVWVEKGDVLFYIARSGTFDENNSMLKQGRIRIHLSPNPFEGEMFRQELNLNEGCVLISGKHNNVSADIRIWVDVFNPLIHVEVAGNQKLAAHILYENWRYQDRPLIEKETSQSSYEIPPEGLVTKKDEVAYAGNRILFYHHNESETVFDLTVKRQDIESVKDLLFNPLKHLTFGGILEAKGFRPAGTSMGTYNRTDYKAWKLESENPLKQWNLTIRLHTAQTEDVADWKKSLDKPLFSDKKKNLVWWKDFRDRSFIYIQSKDGTNKGFELSRNYHLFRYMLACNAYGDYPTKFNGGLFTYDPSFVDENRSFTPDFRAWGGGVFTAQNQRLVYFPMLRSGDFDWMTPQFEFYKRILRTGELRSQVYWGHEGACFSEQIENFGLPDFKYDRNRPEPYHNKGVDYNPWVEYLWDTVLEFCLMMLEKERYAGADISEYIPLIESSLRFFDVHYQYLAGQRGIKILDGNGKLILYPGSACETYKMAYNSTSTIAALQTVTSRLLELPAQYLDSTKRTYYEQFLKRLPEIRTRDIDGHTVIVPAWHWERVNNRESPQLYPVFPWGIYGIGKPDLEIAINTFRYDSDVVKFRNHISWHQDAIFAARLGLTEDAKGLVIKKLQDSGRRFPAFWGPGNDWTPDHNWGGSGMIALQEMLLQTDGDRLLLLPAWPKEWDVHFKLHAPYNTTVECILEDGVIKYFDVQPKSREKDVIRDNWK</sequence>
<dbReference type="EMBL" id="SNRY01000637">
    <property type="protein sequence ID" value="KAA6338178.1"/>
    <property type="molecule type" value="Genomic_DNA"/>
</dbReference>
<dbReference type="Gene3D" id="1.50.10.10">
    <property type="match status" value="1"/>
</dbReference>
<comment type="caution">
    <text evidence="2">The sequence shown here is derived from an EMBL/GenBank/DDBJ whole genome shotgun (WGS) entry which is preliminary data.</text>
</comment>
<dbReference type="AlphaFoldDB" id="A0A5J4RX69"/>
<dbReference type="InterPro" id="IPR043757">
    <property type="entry name" value="DUF5703_N"/>
</dbReference>
<evidence type="ECO:0000313" key="2">
    <source>
        <dbReference type="EMBL" id="KAA6338178.1"/>
    </source>
</evidence>
<protein>
    <recommendedName>
        <fullName evidence="1">DUF5703 domain-containing protein</fullName>
    </recommendedName>
</protein>
<evidence type="ECO:0000259" key="1">
    <source>
        <dbReference type="Pfam" id="PF18961"/>
    </source>
</evidence>
<gene>
    <name evidence="2" type="ORF">EZS27_013799</name>
</gene>
<reference evidence="2" key="1">
    <citation type="submission" date="2019-03" db="EMBL/GenBank/DDBJ databases">
        <title>Single cell metagenomics reveals metabolic interactions within the superorganism composed of flagellate Streblomastix strix and complex community of Bacteroidetes bacteria on its surface.</title>
        <authorList>
            <person name="Treitli S.C."/>
            <person name="Kolisko M."/>
            <person name="Husnik F."/>
            <person name="Keeling P."/>
            <person name="Hampl V."/>
        </authorList>
    </citation>
    <scope>NUCLEOTIDE SEQUENCE</scope>
    <source>
        <strain evidence="2">STM</strain>
    </source>
</reference>
<dbReference type="GO" id="GO:0005975">
    <property type="term" value="P:carbohydrate metabolic process"/>
    <property type="evidence" value="ECO:0007669"/>
    <property type="project" value="InterPro"/>
</dbReference>
<name>A0A5J4RX69_9ZZZZ</name>
<dbReference type="InterPro" id="IPR008928">
    <property type="entry name" value="6-hairpin_glycosidase_sf"/>
</dbReference>
<organism evidence="2">
    <name type="scientific">termite gut metagenome</name>
    <dbReference type="NCBI Taxonomy" id="433724"/>
    <lineage>
        <taxon>unclassified sequences</taxon>
        <taxon>metagenomes</taxon>
        <taxon>organismal metagenomes</taxon>
    </lineage>
</organism>
<accession>A0A5J4RX69</accession>
<feature type="domain" description="DUF5703" evidence="1">
    <location>
        <begin position="29"/>
        <end position="307"/>
    </location>
</feature>
<dbReference type="Pfam" id="PF18961">
    <property type="entry name" value="DUF5703_N"/>
    <property type="match status" value="1"/>
</dbReference>
<dbReference type="InterPro" id="IPR012341">
    <property type="entry name" value="6hp_glycosidase-like_sf"/>
</dbReference>
<proteinExistence type="predicted"/>